<dbReference type="EMBL" id="JAAECE010000011">
    <property type="protein sequence ID" value="KAF1796746.1"/>
    <property type="molecule type" value="Genomic_DNA"/>
</dbReference>
<dbReference type="InterPro" id="IPR032675">
    <property type="entry name" value="LRR_dom_sf"/>
</dbReference>
<evidence type="ECO:0000313" key="2">
    <source>
        <dbReference type="Proteomes" id="UP000469890"/>
    </source>
</evidence>
<name>A0A8H4B7B0_MUCCL</name>
<sequence length="273" mass="32318">MRLVFTPNIEDFVGNSSNAQDDFVFEYMNEISGTQRAQYTKLKAMPMRDPVNDLYVKTMLNFKHTLTTLWFSKDPGHNYLINRLDQFPKLTNFTYCGNIVDLSHLEFILRKCPNLTYLTLRIHQYSTGQMRSVLFKDEILDWAKANDNVLVNTKLKKLELAGDGACSPEIWDYLVYKYPKLEKVTLTPTDLFDEDGYMFDEDGYMFDYQDETWLDYERLTEAFKKIPAYAIEFDIESEFDEMDIINALQRPDNRLEWDEDEEEGVNRIIVRLR</sequence>
<dbReference type="Gene3D" id="3.80.10.10">
    <property type="entry name" value="Ribonuclease Inhibitor"/>
    <property type="match status" value="1"/>
</dbReference>
<gene>
    <name evidence="1" type="ORF">FB192DRAFT_1034341</name>
</gene>
<proteinExistence type="predicted"/>
<dbReference type="Proteomes" id="UP000469890">
    <property type="component" value="Unassembled WGS sequence"/>
</dbReference>
<dbReference type="AlphaFoldDB" id="A0A8H4B7B0"/>
<accession>A0A8H4B7B0</accession>
<reference evidence="1 2" key="1">
    <citation type="submission" date="2019-09" db="EMBL/GenBank/DDBJ databases">
        <authorList>
            <consortium name="DOE Joint Genome Institute"/>
            <person name="Mondo S.J."/>
            <person name="Navarro-Mendoza M.I."/>
            <person name="Perez-Arques C."/>
            <person name="Panchal S."/>
            <person name="Nicolas F.E."/>
            <person name="Ganguly P."/>
            <person name="Pangilinan J."/>
            <person name="Grigoriev I."/>
            <person name="Heitman J."/>
            <person name="Sanya K."/>
            <person name="Garre V."/>
        </authorList>
    </citation>
    <scope>NUCLEOTIDE SEQUENCE [LARGE SCALE GENOMIC DNA]</scope>
    <source>
        <strain evidence="1 2">MU402</strain>
    </source>
</reference>
<protein>
    <recommendedName>
        <fullName evidence="3">F-box domain-containing protein</fullName>
    </recommendedName>
</protein>
<dbReference type="SUPFAM" id="SSF52047">
    <property type="entry name" value="RNI-like"/>
    <property type="match status" value="1"/>
</dbReference>
<comment type="caution">
    <text evidence="1">The sequence shown here is derived from an EMBL/GenBank/DDBJ whole genome shotgun (WGS) entry which is preliminary data.</text>
</comment>
<evidence type="ECO:0000313" key="1">
    <source>
        <dbReference type="EMBL" id="KAF1796746.1"/>
    </source>
</evidence>
<organism evidence="1 2">
    <name type="scientific">Mucor circinelloides f. lusitanicus</name>
    <name type="common">Mucor racemosus var. lusitanicus</name>
    <dbReference type="NCBI Taxonomy" id="29924"/>
    <lineage>
        <taxon>Eukaryota</taxon>
        <taxon>Fungi</taxon>
        <taxon>Fungi incertae sedis</taxon>
        <taxon>Mucoromycota</taxon>
        <taxon>Mucoromycotina</taxon>
        <taxon>Mucoromycetes</taxon>
        <taxon>Mucorales</taxon>
        <taxon>Mucorineae</taxon>
        <taxon>Mucoraceae</taxon>
        <taxon>Mucor</taxon>
    </lineage>
</organism>
<evidence type="ECO:0008006" key="3">
    <source>
        <dbReference type="Google" id="ProtNLM"/>
    </source>
</evidence>